<keyword evidence="3" id="KW-1185">Reference proteome</keyword>
<comment type="caution">
    <text evidence="2">The sequence shown here is derived from an EMBL/GenBank/DDBJ whole genome shotgun (WGS) entry which is preliminary data.</text>
</comment>
<name>A0A9P7D6T2_9AGAM</name>
<reference evidence="2" key="1">
    <citation type="journal article" date="2020" name="New Phytol.">
        <title>Comparative genomics reveals dynamic genome evolution in host specialist ectomycorrhizal fungi.</title>
        <authorList>
            <person name="Lofgren L.A."/>
            <person name="Nguyen N.H."/>
            <person name="Vilgalys R."/>
            <person name="Ruytinx J."/>
            <person name="Liao H.L."/>
            <person name="Branco S."/>
            <person name="Kuo A."/>
            <person name="LaButti K."/>
            <person name="Lipzen A."/>
            <person name="Andreopoulos W."/>
            <person name="Pangilinan J."/>
            <person name="Riley R."/>
            <person name="Hundley H."/>
            <person name="Na H."/>
            <person name="Barry K."/>
            <person name="Grigoriev I.V."/>
            <person name="Stajich J.E."/>
            <person name="Kennedy P.G."/>
        </authorList>
    </citation>
    <scope>NUCLEOTIDE SEQUENCE</scope>
    <source>
        <strain evidence="2">DOB743</strain>
    </source>
</reference>
<evidence type="ECO:0000313" key="3">
    <source>
        <dbReference type="Proteomes" id="UP000714275"/>
    </source>
</evidence>
<gene>
    <name evidence="2" type="ORF">EV702DRAFT_1079993</name>
</gene>
<dbReference type="Proteomes" id="UP000714275">
    <property type="component" value="Unassembled WGS sequence"/>
</dbReference>
<feature type="transmembrane region" description="Helical" evidence="1">
    <location>
        <begin position="81"/>
        <end position="102"/>
    </location>
</feature>
<protein>
    <submittedName>
        <fullName evidence="2">Uncharacterized protein</fullName>
    </submittedName>
</protein>
<evidence type="ECO:0000256" key="1">
    <source>
        <dbReference type="SAM" id="Phobius"/>
    </source>
</evidence>
<evidence type="ECO:0000313" key="2">
    <source>
        <dbReference type="EMBL" id="KAG1780706.1"/>
    </source>
</evidence>
<keyword evidence="1" id="KW-0812">Transmembrane</keyword>
<dbReference type="AlphaFoldDB" id="A0A9P7D6T2"/>
<feature type="transmembrane region" description="Helical" evidence="1">
    <location>
        <begin position="108"/>
        <end position="128"/>
    </location>
</feature>
<keyword evidence="1" id="KW-1133">Transmembrane helix</keyword>
<accession>A0A9P7D6T2</accession>
<keyword evidence="1" id="KW-0472">Membrane</keyword>
<proteinExistence type="predicted"/>
<dbReference type="EMBL" id="JABBWD010000008">
    <property type="protein sequence ID" value="KAG1780706.1"/>
    <property type="molecule type" value="Genomic_DNA"/>
</dbReference>
<dbReference type="OrthoDB" id="2657661at2759"/>
<organism evidence="2 3">
    <name type="scientific">Suillus placidus</name>
    <dbReference type="NCBI Taxonomy" id="48579"/>
    <lineage>
        <taxon>Eukaryota</taxon>
        <taxon>Fungi</taxon>
        <taxon>Dikarya</taxon>
        <taxon>Basidiomycota</taxon>
        <taxon>Agaricomycotina</taxon>
        <taxon>Agaricomycetes</taxon>
        <taxon>Agaricomycetidae</taxon>
        <taxon>Boletales</taxon>
        <taxon>Suillineae</taxon>
        <taxon>Suillaceae</taxon>
        <taxon>Suillus</taxon>
    </lineage>
</organism>
<sequence length="189" mass="21061">MRLFGEHRNRAGDDGHARSKFLNFYGQVGARTLRLRLANAFLWGAPAAQYKFLQNTWIDNILNYPKWYKHISRLNGDWSNITIFSTVMLAVDVSFLAVPGVISEAAVVIYLSAICSVSSLVVSMLLAVESRGWGTDSAEGAVRCLLHAEGCNAHLSLQASFMARMIHTQSEVEALAIMYNLPYTYLIWG</sequence>